<reference evidence="4 5" key="1">
    <citation type="submission" date="2016-11" db="EMBL/GenBank/DDBJ databases">
        <authorList>
            <person name="Jaros S."/>
            <person name="Januszkiewicz K."/>
            <person name="Wedrychowicz H."/>
        </authorList>
    </citation>
    <scope>NUCLEOTIDE SEQUENCE [LARGE SCALE GENOMIC DNA]</scope>
    <source>
        <strain evidence="4 5">DSM 24787</strain>
    </source>
</reference>
<dbReference type="OrthoDB" id="9809307at2"/>
<dbReference type="Proteomes" id="UP000185003">
    <property type="component" value="Unassembled WGS sequence"/>
</dbReference>
<proteinExistence type="predicted"/>
<dbReference type="EMBL" id="FSRA01000002">
    <property type="protein sequence ID" value="SIO53867.1"/>
    <property type="molecule type" value="Genomic_DNA"/>
</dbReference>
<dbReference type="RefSeq" id="WP_074242719.1">
    <property type="nucleotide sequence ID" value="NZ_FSRA01000002.1"/>
</dbReference>
<dbReference type="AlphaFoldDB" id="A0A1N6KC18"/>
<dbReference type="InterPro" id="IPR018698">
    <property type="entry name" value="VWA-like_dom"/>
</dbReference>
<accession>A0A1N6KC18</accession>
<dbReference type="Pfam" id="PF09967">
    <property type="entry name" value="DUF2201"/>
    <property type="match status" value="1"/>
</dbReference>
<dbReference type="InterPro" id="IPR025154">
    <property type="entry name" value="Put_metallopeptidase_dom"/>
</dbReference>
<dbReference type="SUPFAM" id="SSF53300">
    <property type="entry name" value="vWA-like"/>
    <property type="match status" value="1"/>
</dbReference>
<name>A0A1N6KC18_9BACT</name>
<evidence type="ECO:0000259" key="3">
    <source>
        <dbReference type="Pfam" id="PF13203"/>
    </source>
</evidence>
<dbReference type="STRING" id="536979.SAMN04488055_5495"/>
<evidence type="ECO:0000259" key="2">
    <source>
        <dbReference type="Pfam" id="PF09967"/>
    </source>
</evidence>
<dbReference type="PANTHER" id="PTHR38730">
    <property type="entry name" value="SLL7028 PROTEIN"/>
    <property type="match status" value="1"/>
</dbReference>
<protein>
    <submittedName>
        <fullName evidence="4">Predicted metal-dependent peptidase</fullName>
    </submittedName>
</protein>
<evidence type="ECO:0000313" key="5">
    <source>
        <dbReference type="Proteomes" id="UP000185003"/>
    </source>
</evidence>
<evidence type="ECO:0000256" key="1">
    <source>
        <dbReference type="SAM" id="MobiDB-lite"/>
    </source>
</evidence>
<organism evidence="4 5">
    <name type="scientific">Chitinophaga niabensis</name>
    <dbReference type="NCBI Taxonomy" id="536979"/>
    <lineage>
        <taxon>Bacteria</taxon>
        <taxon>Pseudomonadati</taxon>
        <taxon>Bacteroidota</taxon>
        <taxon>Chitinophagia</taxon>
        <taxon>Chitinophagales</taxon>
        <taxon>Chitinophagaceae</taxon>
        <taxon>Chitinophaga</taxon>
    </lineage>
</organism>
<dbReference type="Pfam" id="PF13203">
    <property type="entry name" value="DUF2201_N"/>
    <property type="match status" value="1"/>
</dbReference>
<sequence>MELAEKMKKARIQLILDHPFFASLALKLTYIEDKQTQTTIINGKCIKYNPDFIKELPIKQIATVLAHEVLHILSFHHMRRENRDKVLWNKATDYAINPLLIRSEFQLPDGALLDHRFDNMNAERIYSILMQEQPSDKQESSESQDYQGMGDVEDLPETESKQEVEAQIKQAMTQAAMIAKSQGNLPDYIERLVSETIKPKVSWREALQRFFSEITKDDYTWTKPSTRYLHNGLYLPSLETPFIGKVILIVDTSSSISNELINSFAAEVQEITSSFSIPLTIIYVDTKVQAIQEIEPDEIINLNPKGGGGTNFKPGFEFIDDHNLDPETVIYLTDGECYSFPTTPDYNVLWAQFGSFEFNPPFGEVIQVTD</sequence>
<feature type="domain" description="VWA-like" evidence="2">
    <location>
        <begin position="246"/>
        <end position="368"/>
    </location>
</feature>
<dbReference type="InterPro" id="IPR036465">
    <property type="entry name" value="vWFA_dom_sf"/>
</dbReference>
<feature type="domain" description="Putative metallopeptidase" evidence="3">
    <location>
        <begin position="5"/>
        <end position="238"/>
    </location>
</feature>
<feature type="region of interest" description="Disordered" evidence="1">
    <location>
        <begin position="133"/>
        <end position="162"/>
    </location>
</feature>
<gene>
    <name evidence="4" type="ORF">SAMN04488055_5495</name>
</gene>
<dbReference type="PANTHER" id="PTHR38730:SF1">
    <property type="entry name" value="SLL7028 PROTEIN"/>
    <property type="match status" value="1"/>
</dbReference>
<evidence type="ECO:0000313" key="4">
    <source>
        <dbReference type="EMBL" id="SIO53867.1"/>
    </source>
</evidence>
<keyword evidence="5" id="KW-1185">Reference proteome</keyword>